<accession>A0A1H5XP66</accession>
<proteinExistence type="predicted"/>
<dbReference type="Proteomes" id="UP000236731">
    <property type="component" value="Unassembled WGS sequence"/>
</dbReference>
<dbReference type="AlphaFoldDB" id="A0A1H5XP66"/>
<dbReference type="RefSeq" id="WP_103905981.1">
    <property type="nucleotide sequence ID" value="NZ_CP049246.1"/>
</dbReference>
<gene>
    <name evidence="1" type="ORF">SAMN05421877_10557</name>
</gene>
<dbReference type="EMBL" id="FNUT01000005">
    <property type="protein sequence ID" value="SEG13046.1"/>
    <property type="molecule type" value="Genomic_DNA"/>
</dbReference>
<protein>
    <submittedName>
        <fullName evidence="1">Uncharacterized protein</fullName>
    </submittedName>
</protein>
<dbReference type="Pfam" id="PF20001">
    <property type="entry name" value="DUF6428"/>
    <property type="match status" value="1"/>
</dbReference>
<sequence length="154" mass="17140">MKLSQIKEILTGLDHVEFQLENGTIVPKHFHITEVGILTKHFIDCGGTIRNEKIINFQLWHANDLDHRLAPSKLLSIIKLSEEKLGILDGEIEVEFQQETIGKYDLAFTGTHFLLMNKQTACLATDACGIPVEKQKIKIGEKPIASCAPNSGCC</sequence>
<evidence type="ECO:0000313" key="1">
    <source>
        <dbReference type="EMBL" id="SEG13046.1"/>
    </source>
</evidence>
<dbReference type="OrthoDB" id="66316at2"/>
<evidence type="ECO:0000313" key="2">
    <source>
        <dbReference type="Proteomes" id="UP000236731"/>
    </source>
</evidence>
<name>A0A1H5XP66_9SPHI</name>
<keyword evidence="2" id="KW-1185">Reference proteome</keyword>
<organism evidence="1 2">
    <name type="scientific">Sphingobacterium lactis</name>
    <dbReference type="NCBI Taxonomy" id="797291"/>
    <lineage>
        <taxon>Bacteria</taxon>
        <taxon>Pseudomonadati</taxon>
        <taxon>Bacteroidota</taxon>
        <taxon>Sphingobacteriia</taxon>
        <taxon>Sphingobacteriales</taxon>
        <taxon>Sphingobacteriaceae</taxon>
        <taxon>Sphingobacterium</taxon>
    </lineage>
</organism>
<dbReference type="InterPro" id="IPR045534">
    <property type="entry name" value="DUF6428"/>
</dbReference>
<reference evidence="2" key="1">
    <citation type="submission" date="2016-10" db="EMBL/GenBank/DDBJ databases">
        <authorList>
            <person name="Varghese N."/>
            <person name="Submissions S."/>
        </authorList>
    </citation>
    <scope>NUCLEOTIDE SEQUENCE [LARGE SCALE GENOMIC DNA]</scope>
    <source>
        <strain evidence="2">DSM 22361</strain>
    </source>
</reference>